<reference evidence="5 6" key="1">
    <citation type="submission" date="2017-03" db="EMBL/GenBank/DDBJ databases">
        <title>Genome sequence of Clostridium thermoalcaliphilum DSM 7309.</title>
        <authorList>
            <person name="Poehlein A."/>
            <person name="Daniel R."/>
        </authorList>
    </citation>
    <scope>NUCLEOTIDE SEQUENCE [LARGE SCALE GENOMIC DNA]</scope>
    <source>
        <strain evidence="5 6">DSM 7309</strain>
    </source>
</reference>
<evidence type="ECO:0000256" key="1">
    <source>
        <dbReference type="ARBA" id="ARBA00023015"/>
    </source>
</evidence>
<dbReference type="GO" id="GO:0003700">
    <property type="term" value="F:DNA-binding transcription factor activity"/>
    <property type="evidence" value="ECO:0007669"/>
    <property type="project" value="InterPro"/>
</dbReference>
<organism evidence="5 6">
    <name type="scientific">Alkalithermobacter paradoxus</name>
    <dbReference type="NCBI Taxonomy" id="29349"/>
    <lineage>
        <taxon>Bacteria</taxon>
        <taxon>Bacillati</taxon>
        <taxon>Bacillota</taxon>
        <taxon>Clostridia</taxon>
        <taxon>Peptostreptococcales</taxon>
        <taxon>Tepidibacteraceae</taxon>
        <taxon>Alkalithermobacter</taxon>
    </lineage>
</organism>
<name>A0A1V4I765_9FIRM</name>
<dbReference type="CDD" id="cd00090">
    <property type="entry name" value="HTH_ARSR"/>
    <property type="match status" value="1"/>
</dbReference>
<evidence type="ECO:0000313" key="6">
    <source>
        <dbReference type="Proteomes" id="UP000190140"/>
    </source>
</evidence>
<gene>
    <name evidence="5" type="primary">sdpR_1</name>
    <name evidence="5" type="ORF">CLOTH_10000</name>
</gene>
<dbReference type="GO" id="GO:0003677">
    <property type="term" value="F:DNA binding"/>
    <property type="evidence" value="ECO:0007669"/>
    <property type="project" value="UniProtKB-KW"/>
</dbReference>
<dbReference type="InterPro" id="IPR011991">
    <property type="entry name" value="ArsR-like_HTH"/>
</dbReference>
<dbReference type="RefSeq" id="WP_331722015.1">
    <property type="nucleotide sequence ID" value="NZ_MZGW01000003.1"/>
</dbReference>
<evidence type="ECO:0000259" key="4">
    <source>
        <dbReference type="PROSITE" id="PS50987"/>
    </source>
</evidence>
<keyword evidence="6" id="KW-1185">Reference proteome</keyword>
<protein>
    <submittedName>
        <fullName evidence="5">Transcriptional repressor SdpR</fullName>
    </submittedName>
</protein>
<dbReference type="NCBIfam" id="NF033788">
    <property type="entry name" value="HTH_metalloreg"/>
    <property type="match status" value="1"/>
</dbReference>
<proteinExistence type="predicted"/>
<evidence type="ECO:0000256" key="3">
    <source>
        <dbReference type="ARBA" id="ARBA00023163"/>
    </source>
</evidence>
<dbReference type="STRING" id="29349.CLOTH_10000"/>
<accession>A0A1V4I765</accession>
<dbReference type="PANTHER" id="PTHR33154">
    <property type="entry name" value="TRANSCRIPTIONAL REGULATOR, ARSR FAMILY"/>
    <property type="match status" value="1"/>
</dbReference>
<dbReference type="InterPro" id="IPR051081">
    <property type="entry name" value="HTH_MetalResp_TranReg"/>
</dbReference>
<dbReference type="SUPFAM" id="SSF46785">
    <property type="entry name" value="Winged helix' DNA-binding domain"/>
    <property type="match status" value="1"/>
</dbReference>
<dbReference type="Pfam" id="PF01022">
    <property type="entry name" value="HTH_5"/>
    <property type="match status" value="1"/>
</dbReference>
<keyword evidence="2" id="KW-0238">DNA-binding</keyword>
<dbReference type="Gene3D" id="1.10.10.10">
    <property type="entry name" value="Winged helix-like DNA-binding domain superfamily/Winged helix DNA-binding domain"/>
    <property type="match status" value="1"/>
</dbReference>
<dbReference type="InterPro" id="IPR036390">
    <property type="entry name" value="WH_DNA-bd_sf"/>
</dbReference>
<dbReference type="InterPro" id="IPR036388">
    <property type="entry name" value="WH-like_DNA-bd_sf"/>
</dbReference>
<feature type="domain" description="HTH arsR-type" evidence="4">
    <location>
        <begin position="3"/>
        <end position="97"/>
    </location>
</feature>
<dbReference type="EMBL" id="MZGW01000003">
    <property type="protein sequence ID" value="OPJ55822.1"/>
    <property type="molecule type" value="Genomic_DNA"/>
</dbReference>
<sequence length="98" mass="11270">MATLTKDYGKYALLMKALGDETRAKIFDMLSEGEKCACNILEEFNITQPTLSYHMKILCESGLVNSRRDGVWTKYSINKESLDTIKIFFDDINMRFGK</sequence>
<dbReference type="SMART" id="SM00418">
    <property type="entry name" value="HTH_ARSR"/>
    <property type="match status" value="1"/>
</dbReference>
<evidence type="ECO:0000256" key="2">
    <source>
        <dbReference type="ARBA" id="ARBA00023125"/>
    </source>
</evidence>
<dbReference type="InterPro" id="IPR001845">
    <property type="entry name" value="HTH_ArsR_DNA-bd_dom"/>
</dbReference>
<comment type="caution">
    <text evidence="5">The sequence shown here is derived from an EMBL/GenBank/DDBJ whole genome shotgun (WGS) entry which is preliminary data.</text>
</comment>
<dbReference type="PRINTS" id="PR00778">
    <property type="entry name" value="HTHARSR"/>
</dbReference>
<dbReference type="PROSITE" id="PS50987">
    <property type="entry name" value="HTH_ARSR_2"/>
    <property type="match status" value="1"/>
</dbReference>
<dbReference type="Proteomes" id="UP000190140">
    <property type="component" value="Unassembled WGS sequence"/>
</dbReference>
<dbReference type="AlphaFoldDB" id="A0A1V4I765"/>
<dbReference type="PANTHER" id="PTHR33154:SF18">
    <property type="entry name" value="ARSENICAL RESISTANCE OPERON REPRESSOR"/>
    <property type="match status" value="1"/>
</dbReference>
<evidence type="ECO:0000313" key="5">
    <source>
        <dbReference type="EMBL" id="OPJ55822.1"/>
    </source>
</evidence>
<keyword evidence="1" id="KW-0805">Transcription regulation</keyword>
<keyword evidence="3" id="KW-0804">Transcription</keyword>